<organism evidence="2">
    <name type="scientific">Spodoptera frugiperda</name>
    <name type="common">Fall armyworm</name>
    <dbReference type="NCBI Taxonomy" id="7108"/>
    <lineage>
        <taxon>Eukaryota</taxon>
        <taxon>Metazoa</taxon>
        <taxon>Ecdysozoa</taxon>
        <taxon>Arthropoda</taxon>
        <taxon>Hexapoda</taxon>
        <taxon>Insecta</taxon>
        <taxon>Pterygota</taxon>
        <taxon>Neoptera</taxon>
        <taxon>Endopterygota</taxon>
        <taxon>Lepidoptera</taxon>
        <taxon>Glossata</taxon>
        <taxon>Ditrysia</taxon>
        <taxon>Noctuoidea</taxon>
        <taxon>Noctuidae</taxon>
        <taxon>Amphipyrinae</taxon>
        <taxon>Spodoptera</taxon>
    </lineage>
</organism>
<gene>
    <name evidence="2" type="ORF">SFRICE_000125</name>
</gene>
<dbReference type="GO" id="GO:0008988">
    <property type="term" value="F:rRNA (adenine-N6-)-methyltransferase activity"/>
    <property type="evidence" value="ECO:0007669"/>
    <property type="project" value="TreeGrafter"/>
</dbReference>
<dbReference type="CDD" id="cd02440">
    <property type="entry name" value="AdoMet_MTases"/>
    <property type="match status" value="1"/>
</dbReference>
<dbReference type="InterPro" id="IPR025714">
    <property type="entry name" value="Methyltranfer_dom"/>
</dbReference>
<dbReference type="PROSITE" id="PS00092">
    <property type="entry name" value="N6_MTASE"/>
    <property type="match status" value="1"/>
</dbReference>
<accession>A0A2H1W1B3</accession>
<dbReference type="PANTHER" id="PTHR23290">
    <property type="entry name" value="RRNA N6-ADENOSINE-METHYLTRANSFERASE METTL5"/>
    <property type="match status" value="1"/>
</dbReference>
<dbReference type="EMBL" id="ODYU01005735">
    <property type="protein sequence ID" value="SOQ46885.1"/>
    <property type="molecule type" value="Genomic_DNA"/>
</dbReference>
<protein>
    <submittedName>
        <fullName evidence="2">SFRICE_000125</fullName>
    </submittedName>
</protein>
<dbReference type="InterPro" id="IPR051720">
    <property type="entry name" value="rRNA_MeTrfase/Polyamine_Synth"/>
</dbReference>
<dbReference type="GO" id="GO:0003676">
    <property type="term" value="F:nucleic acid binding"/>
    <property type="evidence" value="ECO:0007669"/>
    <property type="project" value="InterPro"/>
</dbReference>
<dbReference type="AlphaFoldDB" id="A0A2H1W1B3"/>
<dbReference type="Gene3D" id="3.40.50.150">
    <property type="entry name" value="Vaccinia Virus protein VP39"/>
    <property type="match status" value="1"/>
</dbReference>
<feature type="domain" description="Methyltransferase" evidence="1">
    <location>
        <begin position="52"/>
        <end position="176"/>
    </location>
</feature>
<dbReference type="InterPro" id="IPR029063">
    <property type="entry name" value="SAM-dependent_MTases_sf"/>
</dbReference>
<dbReference type="Pfam" id="PF13847">
    <property type="entry name" value="Methyltransf_31"/>
    <property type="match status" value="1"/>
</dbReference>
<reference evidence="2" key="1">
    <citation type="submission" date="2016-07" db="EMBL/GenBank/DDBJ databases">
        <authorList>
            <person name="Bretaudeau A."/>
        </authorList>
    </citation>
    <scope>NUCLEOTIDE SEQUENCE</scope>
    <source>
        <strain evidence="2">Rice</strain>
        <tissue evidence="2">Whole body</tissue>
    </source>
</reference>
<evidence type="ECO:0000259" key="1">
    <source>
        <dbReference type="Pfam" id="PF13847"/>
    </source>
</evidence>
<dbReference type="PANTHER" id="PTHR23290:SF0">
    <property type="entry name" value="RRNA N6-ADENOSINE-METHYLTRANSFERASE METTL5"/>
    <property type="match status" value="1"/>
</dbReference>
<dbReference type="SUPFAM" id="SSF53335">
    <property type="entry name" value="S-adenosyl-L-methionine-dependent methyltransferases"/>
    <property type="match status" value="1"/>
</dbReference>
<evidence type="ECO:0000313" key="2">
    <source>
        <dbReference type="EMBL" id="SOQ46885.1"/>
    </source>
</evidence>
<proteinExistence type="predicted"/>
<name>A0A2H1W1B3_SPOFR</name>
<dbReference type="InterPro" id="IPR002052">
    <property type="entry name" value="DNA_methylase_N6_adenine_CS"/>
</dbReference>
<sequence>MSALMKLKTLQGHLEGISGFEKPKLKFEQYETPAHLAATALYTIQTQFESIENCTVLDAGCGPGMWSIGAALLGAGTVTSVDIDDDALQVFKENVDDLELTNIDAIQCDFLDPRVARWEGYFDTVVMNPPFGTKNNAGIDMKFLRMGTLLSNDSVYSLHKSSTRNHILKKVKDWGMKGSVIAEMIYELPAKYRFHKQHTMNIAVDIWRVHHAQ</sequence>